<dbReference type="GO" id="GO:0003676">
    <property type="term" value="F:nucleic acid binding"/>
    <property type="evidence" value="ECO:0007669"/>
    <property type="project" value="InterPro"/>
</dbReference>
<feature type="domain" description="CCHC-type" evidence="3">
    <location>
        <begin position="77"/>
        <end position="92"/>
    </location>
</feature>
<dbReference type="EMBL" id="CAJVPY010002894">
    <property type="protein sequence ID" value="CAG8575080.1"/>
    <property type="molecule type" value="Genomic_DNA"/>
</dbReference>
<dbReference type="Proteomes" id="UP000789405">
    <property type="component" value="Unassembled WGS sequence"/>
</dbReference>
<proteinExistence type="predicted"/>
<evidence type="ECO:0000313" key="5">
    <source>
        <dbReference type="Proteomes" id="UP000789405"/>
    </source>
</evidence>
<evidence type="ECO:0000259" key="3">
    <source>
        <dbReference type="PROSITE" id="PS50158"/>
    </source>
</evidence>
<keyword evidence="1" id="KW-0862">Zinc</keyword>
<keyword evidence="5" id="KW-1185">Reference proteome</keyword>
<gene>
    <name evidence="4" type="ORF">DERYTH_LOCUS6401</name>
</gene>
<comment type="caution">
    <text evidence="4">The sequence shown here is derived from an EMBL/GenBank/DDBJ whole genome shotgun (WGS) entry which is preliminary data.</text>
</comment>
<dbReference type="PROSITE" id="PS50158">
    <property type="entry name" value="ZF_CCHC"/>
    <property type="match status" value="1"/>
</dbReference>
<dbReference type="GO" id="GO:0008270">
    <property type="term" value="F:zinc ion binding"/>
    <property type="evidence" value="ECO:0007669"/>
    <property type="project" value="UniProtKB-KW"/>
</dbReference>
<dbReference type="InterPro" id="IPR001878">
    <property type="entry name" value="Znf_CCHC"/>
</dbReference>
<accession>A0A9N9BT30</accession>
<evidence type="ECO:0000256" key="1">
    <source>
        <dbReference type="PROSITE-ProRule" id="PRU00047"/>
    </source>
</evidence>
<keyword evidence="1" id="KW-0863">Zinc-finger</keyword>
<keyword evidence="1" id="KW-0479">Metal-binding</keyword>
<evidence type="ECO:0000313" key="4">
    <source>
        <dbReference type="EMBL" id="CAG8575080.1"/>
    </source>
</evidence>
<evidence type="ECO:0000256" key="2">
    <source>
        <dbReference type="SAM" id="MobiDB-lite"/>
    </source>
</evidence>
<dbReference type="AlphaFoldDB" id="A0A9N9BT30"/>
<reference evidence="4" key="1">
    <citation type="submission" date="2021-06" db="EMBL/GenBank/DDBJ databases">
        <authorList>
            <person name="Kallberg Y."/>
            <person name="Tangrot J."/>
            <person name="Rosling A."/>
        </authorList>
    </citation>
    <scope>NUCLEOTIDE SEQUENCE</scope>
    <source>
        <strain evidence="4">MA453B</strain>
    </source>
</reference>
<protein>
    <submittedName>
        <fullName evidence="4">12526_t:CDS:1</fullName>
    </submittedName>
</protein>
<name>A0A9N9BT30_9GLOM</name>
<feature type="region of interest" description="Disordered" evidence="2">
    <location>
        <begin position="1"/>
        <end position="36"/>
    </location>
</feature>
<feature type="compositionally biased region" description="Acidic residues" evidence="2">
    <location>
        <begin position="1"/>
        <end position="23"/>
    </location>
</feature>
<dbReference type="OrthoDB" id="2430002at2759"/>
<sequence length="95" mass="10997">MINEFEENFTEEVDLDDISDSDNESQQSNDNYVDKKNVNSYLQNPKVCKGRGCPPGTKRLKSSHEVVKPKTKQQHQCKKCENVGHYQKNCKEMCE</sequence>
<organism evidence="4 5">
    <name type="scientific">Dentiscutata erythropus</name>
    <dbReference type="NCBI Taxonomy" id="1348616"/>
    <lineage>
        <taxon>Eukaryota</taxon>
        <taxon>Fungi</taxon>
        <taxon>Fungi incertae sedis</taxon>
        <taxon>Mucoromycota</taxon>
        <taxon>Glomeromycotina</taxon>
        <taxon>Glomeromycetes</taxon>
        <taxon>Diversisporales</taxon>
        <taxon>Gigasporaceae</taxon>
        <taxon>Dentiscutata</taxon>
    </lineage>
</organism>